<dbReference type="Proteomes" id="UP000463939">
    <property type="component" value="Chromosome"/>
</dbReference>
<dbReference type="EMBL" id="AP021881">
    <property type="protein sequence ID" value="BBP00371.1"/>
    <property type="molecule type" value="Genomic_DNA"/>
</dbReference>
<reference evidence="2" key="1">
    <citation type="submission" date="2019-11" db="EMBL/GenBank/DDBJ databases">
        <title>Isolation and characterization of a novel species in the genus Sulfuriferula.</title>
        <authorList>
            <person name="Mochizuki J."/>
            <person name="Kojima H."/>
            <person name="Fukui M."/>
        </authorList>
    </citation>
    <scope>NUCLEOTIDE SEQUENCE [LARGE SCALE GENOMIC DNA]</scope>
    <source>
        <strain evidence="2">SGTM</strain>
    </source>
</reference>
<gene>
    <name evidence="1" type="ORF">SFSGTM_10790</name>
</gene>
<name>A0A809RNI0_9PROT</name>
<proteinExistence type="predicted"/>
<organism evidence="1 2">
    <name type="scientific">Sulfuriferula nivalis</name>
    <dbReference type="NCBI Taxonomy" id="2675298"/>
    <lineage>
        <taxon>Bacteria</taxon>
        <taxon>Pseudomonadati</taxon>
        <taxon>Pseudomonadota</taxon>
        <taxon>Betaproteobacteria</taxon>
        <taxon>Nitrosomonadales</taxon>
        <taxon>Sulfuricellaceae</taxon>
        <taxon>Sulfuriferula</taxon>
    </lineage>
</organism>
<dbReference type="AlphaFoldDB" id="A0A809RNI0"/>
<dbReference type="KEGG" id="sniv:SFSGTM_10790"/>
<protein>
    <submittedName>
        <fullName evidence="1">Uncharacterized protein</fullName>
    </submittedName>
</protein>
<evidence type="ECO:0000313" key="2">
    <source>
        <dbReference type="Proteomes" id="UP000463939"/>
    </source>
</evidence>
<keyword evidence="2" id="KW-1185">Reference proteome</keyword>
<evidence type="ECO:0000313" key="1">
    <source>
        <dbReference type="EMBL" id="BBP00371.1"/>
    </source>
</evidence>
<accession>A0A809RNI0</accession>
<sequence>MCNFKEALELLGYKDSQAANIKSNLVSAIFVYAQASEQPNLEKACQLELLHIRDKSLNS</sequence>